<protein>
    <recommendedName>
        <fullName evidence="28">Serine/threonine-protein kinase/endoribonuclease IRE1</fullName>
        <ecNumber evidence="3">2.7.11.1</ecNumber>
    </recommendedName>
    <alternativeName>
        <fullName evidence="29">Endoplasmic reticulum-to-nucleus signaling 1</fullName>
    </alternativeName>
    <alternativeName>
        <fullName evidence="30">Inositol-requiring protein 1</fullName>
    </alternativeName>
    <alternativeName>
        <fullName evidence="31">Ire1-alpha</fullName>
    </alternativeName>
</protein>
<dbReference type="InterPro" id="IPR008271">
    <property type="entry name" value="Ser/Thr_kinase_AS"/>
</dbReference>
<keyword evidence="15" id="KW-0256">Endoplasmic reticulum</keyword>
<sequence length="1005" mass="111451">MWSLKGGAVTVPETLLFISTLDGNLHAVSKSTGDIKWTLKDDPILQVPVYVAEPAFLPDPNDGSLYILGGKNKEGLMKLPFTIPELVQSSPCRSSDGVLYTGKKQDTWFIVDPKSGQKQTTLSTESWDGLCPSSPLLYIGRTQYIITMYDTKSRELRWNATFSEYSAPLCEESYHYKMAHLASSGDGLVVTLDKESGEVLWAQNYGSPVVGIYLWHQDSLRRLPHLNLAMETLRYLTFQSQDIHVLKWSYQSVKDFAATKTQLLYVVPERWQPVAFVFPCSATLIHDGWKVMLVLALQAGALRGKARDRFLCRDLPGARQRGAGGECPLCPTGATAACSLPVPHELPRPQPQGITLARIDGPTTDDVTMRESGECEITPSTDVKYPQGSITSLPNQWLLIGHHELPPLVHTTMLRAFPENLRKTTETIIPRAPPSRTVFDDFLAPSSPEEPAVRSEGQLQPDPAPGEQVEVYPESGTWDLVMAGVGTALLGGGILVLMLTKLQRQHEAQQQQLEEQIQLLQQQQEMLRSGRVSREGVPEEPRELELSQGSASELSQSSSPSACLKDPANGTVSPEPAVPVAAEDAEPDLVVVGKVSFNPKDVLGHGAGGTFVFRGQFEGRRVAVKRLLPECVHLLDREVQLLRESDEHPHVVRYFCTERDRQFHYIAIELCSATLQEYVESPSFERRGLDPVSVLHQTMSGLAHLHSLSIVHRDLKPCNILISVPNCHGQIRAVISDFGLCKKLQGGRQSFSLHSGIPGTEGWIAPEVLQEAPKENPTSAVDIFSAGCIFYYVVSGGQHPFGDSLRRQANILAGSYQLSCLQEEAHDKLVARELIVAMISSEPQRRPSAPVVLVHPFFWSQEKQLQFFQDVSDRVEKEPAEGPIVSALESGGRAVVRTNWRMHISLPLQMGEHGGARLVTGSSEADLRRFRTYKGGSVRDLLRAMRNKKHHYHELPANVRVALGSVPEGFVQYFTSRFPRLLLHTHGAMRVCAHERTFHAYYCQG</sequence>
<evidence type="ECO:0000256" key="2">
    <source>
        <dbReference type="ARBA" id="ARBA00004115"/>
    </source>
</evidence>
<keyword evidence="4" id="KW-0723">Serine/threonine-protein kinase</keyword>
<evidence type="ECO:0000256" key="32">
    <source>
        <dbReference type="SAM" id="MobiDB-lite"/>
    </source>
</evidence>
<evidence type="ECO:0000313" key="35">
    <source>
        <dbReference type="EMBL" id="OWK50720.1"/>
    </source>
</evidence>
<evidence type="ECO:0000256" key="27">
    <source>
        <dbReference type="ARBA" id="ARBA00048679"/>
    </source>
</evidence>
<keyword evidence="5" id="KW-0597">Phosphoprotein</keyword>
<dbReference type="Pfam" id="PF00069">
    <property type="entry name" value="Pkinase"/>
    <property type="match status" value="1"/>
</dbReference>
<evidence type="ECO:0000256" key="31">
    <source>
        <dbReference type="ARBA" id="ARBA00083182"/>
    </source>
</evidence>
<keyword evidence="19" id="KW-0805">Transcription regulation</keyword>
<evidence type="ECO:0000256" key="1">
    <source>
        <dbReference type="ARBA" id="ARBA00001946"/>
    </source>
</evidence>
<comment type="catalytic activity">
    <reaction evidence="26">
        <text>L-threonyl-[protein] + ATP = O-phospho-L-threonyl-[protein] + ADP + H(+)</text>
        <dbReference type="Rhea" id="RHEA:46608"/>
        <dbReference type="Rhea" id="RHEA-COMP:11060"/>
        <dbReference type="Rhea" id="RHEA-COMP:11605"/>
        <dbReference type="ChEBI" id="CHEBI:15378"/>
        <dbReference type="ChEBI" id="CHEBI:30013"/>
        <dbReference type="ChEBI" id="CHEBI:30616"/>
        <dbReference type="ChEBI" id="CHEBI:61977"/>
        <dbReference type="ChEBI" id="CHEBI:456216"/>
        <dbReference type="EC" id="2.7.11.1"/>
    </reaction>
</comment>
<keyword evidence="12" id="KW-0013">ADP-ribosylation</keyword>
<dbReference type="InterPro" id="IPR045133">
    <property type="entry name" value="IRE1/2-like"/>
</dbReference>
<evidence type="ECO:0000256" key="21">
    <source>
        <dbReference type="ARBA" id="ARBA00023157"/>
    </source>
</evidence>
<dbReference type="STRING" id="299123.ENSLSDP00000000389"/>
<dbReference type="GO" id="GO:1905898">
    <property type="term" value="P:positive regulation of response to endoplasmic reticulum stress"/>
    <property type="evidence" value="ECO:0007669"/>
    <property type="project" value="UniProtKB-ARBA"/>
</dbReference>
<evidence type="ECO:0000256" key="3">
    <source>
        <dbReference type="ARBA" id="ARBA00012513"/>
    </source>
</evidence>
<evidence type="ECO:0000256" key="18">
    <source>
        <dbReference type="ARBA" id="ARBA00022989"/>
    </source>
</evidence>
<gene>
    <name evidence="35" type="primary">ERN1</name>
    <name evidence="35" type="ORF">RLOC_00012420</name>
</gene>
<dbReference type="FunFam" id="2.130.10.10:FF:000225">
    <property type="entry name" value="Endoplasmic reticulum to nucleus-signaling 1"/>
    <property type="match status" value="1"/>
</dbReference>
<dbReference type="InterPro" id="IPR011047">
    <property type="entry name" value="Quinoprotein_ADH-like_sf"/>
</dbReference>
<dbReference type="CDD" id="cd10422">
    <property type="entry name" value="RNase_Ire1"/>
    <property type="match status" value="1"/>
</dbReference>
<accession>A0A218UB56</accession>
<keyword evidence="11" id="KW-0547">Nucleotide-binding</keyword>
<feature type="domain" description="Protein kinase" evidence="33">
    <location>
        <begin position="597"/>
        <end position="858"/>
    </location>
</feature>
<keyword evidence="6" id="KW-0808">Transferase</keyword>
<dbReference type="GO" id="GO:0005524">
    <property type="term" value="F:ATP binding"/>
    <property type="evidence" value="ECO:0007669"/>
    <property type="project" value="UniProtKB-KW"/>
</dbReference>
<dbReference type="InterPro" id="IPR038357">
    <property type="entry name" value="KEN_sf"/>
</dbReference>
<evidence type="ECO:0000256" key="6">
    <source>
        <dbReference type="ARBA" id="ARBA00022679"/>
    </source>
</evidence>
<keyword evidence="16" id="KW-0067">ATP-binding</keyword>
<dbReference type="PROSITE" id="PS51392">
    <property type="entry name" value="KEN"/>
    <property type="match status" value="1"/>
</dbReference>
<evidence type="ECO:0000256" key="9">
    <source>
        <dbReference type="ARBA" id="ARBA00022723"/>
    </source>
</evidence>
<keyword evidence="8" id="KW-0053">Apoptosis</keyword>
<evidence type="ECO:0000256" key="4">
    <source>
        <dbReference type="ARBA" id="ARBA00022527"/>
    </source>
</evidence>
<evidence type="ECO:0000256" key="20">
    <source>
        <dbReference type="ARBA" id="ARBA00023136"/>
    </source>
</evidence>
<keyword evidence="17" id="KW-0460">Magnesium</keyword>
<dbReference type="PROSITE" id="PS50011">
    <property type="entry name" value="PROTEIN_KINASE_DOM"/>
    <property type="match status" value="1"/>
</dbReference>
<keyword evidence="23" id="KW-0325">Glycoprotein</keyword>
<evidence type="ECO:0000313" key="36">
    <source>
        <dbReference type="Proteomes" id="UP000197619"/>
    </source>
</evidence>
<dbReference type="GO" id="GO:0042803">
    <property type="term" value="F:protein homodimerization activity"/>
    <property type="evidence" value="ECO:0007669"/>
    <property type="project" value="UniProtKB-ARBA"/>
</dbReference>
<evidence type="ECO:0000256" key="16">
    <source>
        <dbReference type="ARBA" id="ARBA00022840"/>
    </source>
</evidence>
<dbReference type="GO" id="GO:0004521">
    <property type="term" value="F:RNA endonuclease activity"/>
    <property type="evidence" value="ECO:0007669"/>
    <property type="project" value="InterPro"/>
</dbReference>
<dbReference type="GO" id="GO:0051082">
    <property type="term" value="F:unfolded protein binding"/>
    <property type="evidence" value="ECO:0007669"/>
    <property type="project" value="TreeGrafter"/>
</dbReference>
<dbReference type="Pfam" id="PF06479">
    <property type="entry name" value="Ribonuc_2-5A"/>
    <property type="match status" value="1"/>
</dbReference>
<evidence type="ECO:0000256" key="24">
    <source>
        <dbReference type="ARBA" id="ARBA00023230"/>
    </source>
</evidence>
<keyword evidence="7" id="KW-0812">Transmembrane</keyword>
<feature type="region of interest" description="Disordered" evidence="32">
    <location>
        <begin position="443"/>
        <end position="468"/>
    </location>
</feature>
<dbReference type="GO" id="GO:1990604">
    <property type="term" value="C:IRE1-TRAF2-ASK1 complex"/>
    <property type="evidence" value="ECO:0007669"/>
    <property type="project" value="TreeGrafter"/>
</dbReference>
<feature type="region of interest" description="Disordered" evidence="32">
    <location>
        <begin position="529"/>
        <end position="576"/>
    </location>
</feature>
<evidence type="ECO:0000256" key="13">
    <source>
        <dbReference type="ARBA" id="ARBA00022777"/>
    </source>
</evidence>
<dbReference type="GO" id="GO:0010629">
    <property type="term" value="P:negative regulation of gene expression"/>
    <property type="evidence" value="ECO:0007669"/>
    <property type="project" value="UniProtKB-ARBA"/>
</dbReference>
<evidence type="ECO:0000256" key="14">
    <source>
        <dbReference type="ARBA" id="ARBA00022801"/>
    </source>
</evidence>
<dbReference type="Proteomes" id="UP000197619">
    <property type="component" value="Unassembled WGS sequence"/>
</dbReference>
<evidence type="ECO:0000256" key="25">
    <source>
        <dbReference type="ARBA" id="ARBA00023268"/>
    </source>
</evidence>
<keyword evidence="36" id="KW-1185">Reference proteome</keyword>
<proteinExistence type="predicted"/>
<evidence type="ECO:0000256" key="11">
    <source>
        <dbReference type="ARBA" id="ARBA00022741"/>
    </source>
</evidence>
<evidence type="ECO:0000256" key="12">
    <source>
        <dbReference type="ARBA" id="ARBA00022765"/>
    </source>
</evidence>
<keyword evidence="25" id="KW-0511">Multifunctional enzyme</keyword>
<dbReference type="GO" id="GO:0070059">
    <property type="term" value="P:intrinsic apoptotic signaling pathway in response to endoplasmic reticulum stress"/>
    <property type="evidence" value="ECO:0007669"/>
    <property type="project" value="TreeGrafter"/>
</dbReference>
<evidence type="ECO:0000256" key="29">
    <source>
        <dbReference type="ARBA" id="ARBA00076266"/>
    </source>
</evidence>
<dbReference type="FunFam" id="1.10.510.10:FF:000215">
    <property type="entry name" value="serine/threonine-protein kinase/endoribonuclease IRE1 isoform X1"/>
    <property type="match status" value="1"/>
</dbReference>
<dbReference type="PROSITE" id="PS00108">
    <property type="entry name" value="PROTEIN_KINASE_ST"/>
    <property type="match status" value="1"/>
</dbReference>
<keyword evidence="22" id="KW-0804">Transcription</keyword>
<comment type="subcellular location">
    <subcellularLocation>
        <location evidence="2">Endoplasmic reticulum membrane</location>
        <topology evidence="2">Single-pass type I membrane protein</topology>
    </subcellularLocation>
</comment>
<dbReference type="CDD" id="cd09769">
    <property type="entry name" value="Luminal_IRE1"/>
    <property type="match status" value="1"/>
</dbReference>
<feature type="compositionally biased region" description="Basic and acidic residues" evidence="32">
    <location>
        <begin position="532"/>
        <end position="545"/>
    </location>
</feature>
<dbReference type="Gene3D" id="1.10.510.10">
    <property type="entry name" value="Transferase(Phosphotransferase) domain 1"/>
    <property type="match status" value="1"/>
</dbReference>
<dbReference type="SUPFAM" id="SSF50998">
    <property type="entry name" value="Quinoprotein alcohol dehydrogenase-like"/>
    <property type="match status" value="1"/>
</dbReference>
<feature type="compositionally biased region" description="Low complexity" evidence="32">
    <location>
        <begin position="546"/>
        <end position="562"/>
    </location>
</feature>
<dbReference type="InterPro" id="IPR011009">
    <property type="entry name" value="Kinase-like_dom_sf"/>
</dbReference>
<reference evidence="35 36" key="1">
    <citation type="submission" date="2017-05" db="EMBL/GenBank/DDBJ databases">
        <title>Genome of assembly of the Bengalese finch, Lonchura striata domestica.</title>
        <authorList>
            <person name="Colquitt B.M."/>
            <person name="Brainard M.S."/>
        </authorList>
    </citation>
    <scope>NUCLEOTIDE SEQUENCE [LARGE SCALE GENOMIC DNA]</scope>
    <source>
        <strain evidence="35">White83orange57</strain>
    </source>
</reference>
<dbReference type="GO" id="GO:0036498">
    <property type="term" value="P:IRE1-mediated unfolded protein response"/>
    <property type="evidence" value="ECO:0007669"/>
    <property type="project" value="UniProtKB-ARBA"/>
</dbReference>
<evidence type="ECO:0000256" key="5">
    <source>
        <dbReference type="ARBA" id="ARBA00022553"/>
    </source>
</evidence>
<evidence type="ECO:0000256" key="22">
    <source>
        <dbReference type="ARBA" id="ARBA00023163"/>
    </source>
</evidence>
<name>A0A218UB56_9PASE</name>
<organism evidence="35 36">
    <name type="scientific">Lonchura striata</name>
    <name type="common">white-rumped munia</name>
    <dbReference type="NCBI Taxonomy" id="40157"/>
    <lineage>
        <taxon>Eukaryota</taxon>
        <taxon>Metazoa</taxon>
        <taxon>Chordata</taxon>
        <taxon>Craniata</taxon>
        <taxon>Vertebrata</taxon>
        <taxon>Euteleostomi</taxon>
        <taxon>Archelosauria</taxon>
        <taxon>Archosauria</taxon>
        <taxon>Dinosauria</taxon>
        <taxon>Saurischia</taxon>
        <taxon>Theropoda</taxon>
        <taxon>Coelurosauria</taxon>
        <taxon>Aves</taxon>
        <taxon>Neognathae</taxon>
        <taxon>Neoaves</taxon>
        <taxon>Telluraves</taxon>
        <taxon>Australaves</taxon>
        <taxon>Passeriformes</taxon>
        <taxon>Passeroidea</taxon>
        <taxon>Estrildidae</taxon>
        <taxon>Estrildinae</taxon>
        <taxon>Lonchura</taxon>
    </lineage>
</organism>
<dbReference type="GO" id="GO:0004674">
    <property type="term" value="F:protein serine/threonine kinase activity"/>
    <property type="evidence" value="ECO:0007669"/>
    <property type="project" value="UniProtKB-KW"/>
</dbReference>
<dbReference type="SUPFAM" id="SSF56112">
    <property type="entry name" value="Protein kinase-like (PK-like)"/>
    <property type="match status" value="1"/>
</dbReference>
<dbReference type="PANTHER" id="PTHR13954">
    <property type="entry name" value="IRE1-RELATED"/>
    <property type="match status" value="1"/>
</dbReference>
<keyword evidence="9" id="KW-0479">Metal-binding</keyword>
<evidence type="ECO:0000256" key="26">
    <source>
        <dbReference type="ARBA" id="ARBA00047899"/>
    </source>
</evidence>
<evidence type="ECO:0000256" key="30">
    <source>
        <dbReference type="ARBA" id="ARBA00078578"/>
    </source>
</evidence>
<keyword evidence="13 35" id="KW-0418">Kinase</keyword>
<dbReference type="Gene3D" id="2.130.10.10">
    <property type="entry name" value="YVTN repeat-like/Quinoprotein amine dehydrogenase"/>
    <property type="match status" value="1"/>
</dbReference>
<dbReference type="GO" id="GO:0016787">
    <property type="term" value="F:hydrolase activity"/>
    <property type="evidence" value="ECO:0007669"/>
    <property type="project" value="UniProtKB-KW"/>
</dbReference>
<dbReference type="EC" id="2.7.11.1" evidence="3"/>
<dbReference type="SMART" id="SM00220">
    <property type="entry name" value="S_TKc"/>
    <property type="match status" value="1"/>
</dbReference>
<keyword evidence="21" id="KW-1015">Disulfide bond</keyword>
<evidence type="ECO:0000256" key="15">
    <source>
        <dbReference type="ARBA" id="ARBA00022824"/>
    </source>
</evidence>
<evidence type="ECO:0000256" key="7">
    <source>
        <dbReference type="ARBA" id="ARBA00022692"/>
    </source>
</evidence>
<keyword evidence="18" id="KW-1133">Transmembrane helix</keyword>
<dbReference type="FunFam" id="3.30.200.20:FF:000077">
    <property type="entry name" value="Putative Serine/threonine-protein kinase/endoribonuclease IRE1"/>
    <property type="match status" value="1"/>
</dbReference>
<comment type="catalytic activity">
    <reaction evidence="27">
        <text>L-seryl-[protein] + ATP = O-phospho-L-seryl-[protein] + ADP + H(+)</text>
        <dbReference type="Rhea" id="RHEA:17989"/>
        <dbReference type="Rhea" id="RHEA-COMP:9863"/>
        <dbReference type="Rhea" id="RHEA-COMP:11604"/>
        <dbReference type="ChEBI" id="CHEBI:15378"/>
        <dbReference type="ChEBI" id="CHEBI:29999"/>
        <dbReference type="ChEBI" id="CHEBI:30616"/>
        <dbReference type="ChEBI" id="CHEBI:83421"/>
        <dbReference type="ChEBI" id="CHEBI:456216"/>
        <dbReference type="EC" id="2.7.11.1"/>
    </reaction>
</comment>
<dbReference type="CDD" id="cd13982">
    <property type="entry name" value="STKc_IRE1"/>
    <property type="match status" value="1"/>
</dbReference>
<evidence type="ECO:0000256" key="10">
    <source>
        <dbReference type="ARBA" id="ARBA00022729"/>
    </source>
</evidence>
<keyword evidence="20" id="KW-0472">Membrane</keyword>
<evidence type="ECO:0000259" key="33">
    <source>
        <dbReference type="PROSITE" id="PS50011"/>
    </source>
</evidence>
<evidence type="ECO:0000256" key="28">
    <source>
        <dbReference type="ARBA" id="ARBA00073767"/>
    </source>
</evidence>
<dbReference type="AlphaFoldDB" id="A0A218UB56"/>
<keyword evidence="10" id="KW-0732">Signal</keyword>
<feature type="domain" description="KEN" evidence="34">
    <location>
        <begin position="861"/>
        <end position="1004"/>
    </location>
</feature>
<keyword evidence="24" id="KW-0834">Unfolded protein response</keyword>
<comment type="caution">
    <text evidence="35">The sequence shown here is derived from an EMBL/GenBank/DDBJ whole genome shotgun (WGS) entry which is preliminary data.</text>
</comment>
<dbReference type="InterPro" id="IPR010513">
    <property type="entry name" value="KEN_dom"/>
</dbReference>
<comment type="cofactor">
    <cofactor evidence="1">
        <name>Mg(2+)</name>
        <dbReference type="ChEBI" id="CHEBI:18420"/>
    </cofactor>
</comment>
<dbReference type="GO" id="GO:0033120">
    <property type="term" value="P:positive regulation of RNA splicing"/>
    <property type="evidence" value="ECO:0007669"/>
    <property type="project" value="UniProtKB-ARBA"/>
</dbReference>
<dbReference type="Gene3D" id="3.30.200.20">
    <property type="entry name" value="Phosphorylase Kinase, domain 1"/>
    <property type="match status" value="1"/>
</dbReference>
<dbReference type="InterPro" id="IPR018391">
    <property type="entry name" value="PQQ_b-propeller_rpt"/>
</dbReference>
<dbReference type="FunFam" id="1.20.1440.180:FF:000001">
    <property type="entry name" value="Serine/threonine-protein kinase/endoribonuclease IRE1"/>
    <property type="match status" value="1"/>
</dbReference>
<dbReference type="PANTHER" id="PTHR13954:SF15">
    <property type="entry name" value="SERINE_THREONINE-PROTEIN KINASE_ENDORIBONUCLEASE IRE2"/>
    <property type="match status" value="1"/>
</dbReference>
<dbReference type="SMART" id="SM00580">
    <property type="entry name" value="PUG"/>
    <property type="match status" value="1"/>
</dbReference>
<evidence type="ECO:0000256" key="19">
    <source>
        <dbReference type="ARBA" id="ARBA00023015"/>
    </source>
</evidence>
<evidence type="ECO:0000256" key="17">
    <source>
        <dbReference type="ARBA" id="ARBA00022842"/>
    </source>
</evidence>
<dbReference type="Gene3D" id="1.20.1440.180">
    <property type="entry name" value="KEN domain"/>
    <property type="match status" value="1"/>
</dbReference>
<dbReference type="SMART" id="SM00564">
    <property type="entry name" value="PQQ"/>
    <property type="match status" value="4"/>
</dbReference>
<keyword evidence="14" id="KW-0378">Hydrolase</keyword>
<evidence type="ECO:0000256" key="8">
    <source>
        <dbReference type="ARBA" id="ARBA00022703"/>
    </source>
</evidence>
<evidence type="ECO:0000256" key="23">
    <source>
        <dbReference type="ARBA" id="ARBA00023180"/>
    </source>
</evidence>
<dbReference type="InterPro" id="IPR015943">
    <property type="entry name" value="WD40/YVTN_repeat-like_dom_sf"/>
</dbReference>
<dbReference type="EMBL" id="MUZQ01000511">
    <property type="protein sequence ID" value="OWK50720.1"/>
    <property type="molecule type" value="Genomic_DNA"/>
</dbReference>
<evidence type="ECO:0000259" key="34">
    <source>
        <dbReference type="PROSITE" id="PS51392"/>
    </source>
</evidence>
<dbReference type="GO" id="GO:0006397">
    <property type="term" value="P:mRNA processing"/>
    <property type="evidence" value="ECO:0007669"/>
    <property type="project" value="InterPro"/>
</dbReference>
<dbReference type="InterPro" id="IPR000719">
    <property type="entry name" value="Prot_kinase_dom"/>
</dbReference>
<dbReference type="GO" id="GO:0046872">
    <property type="term" value="F:metal ion binding"/>
    <property type="evidence" value="ECO:0007669"/>
    <property type="project" value="UniProtKB-KW"/>
</dbReference>